<accession>A0ABW5E076</accession>
<dbReference type="PRINTS" id="PR00033">
    <property type="entry name" value="HTHASNC"/>
</dbReference>
<dbReference type="InterPro" id="IPR011008">
    <property type="entry name" value="Dimeric_a/b-barrel"/>
</dbReference>
<gene>
    <name evidence="5" type="ORF">ACFSM5_18230</name>
</gene>
<dbReference type="CDD" id="cd00090">
    <property type="entry name" value="HTH_ARSR"/>
    <property type="match status" value="1"/>
</dbReference>
<dbReference type="Proteomes" id="UP001597295">
    <property type="component" value="Unassembled WGS sequence"/>
</dbReference>
<keyword evidence="6" id="KW-1185">Reference proteome</keyword>
<dbReference type="PANTHER" id="PTHR30154">
    <property type="entry name" value="LEUCINE-RESPONSIVE REGULATORY PROTEIN"/>
    <property type="match status" value="1"/>
</dbReference>
<dbReference type="InterPro" id="IPR011991">
    <property type="entry name" value="ArsR-like_HTH"/>
</dbReference>
<dbReference type="InterPro" id="IPR036388">
    <property type="entry name" value="WH-like_DNA-bd_sf"/>
</dbReference>
<dbReference type="SMART" id="SM00344">
    <property type="entry name" value="HTH_ASNC"/>
    <property type="match status" value="1"/>
</dbReference>
<protein>
    <submittedName>
        <fullName evidence="5">Lrp/AsnC family transcriptional regulator</fullName>
    </submittedName>
</protein>
<dbReference type="PROSITE" id="PS50956">
    <property type="entry name" value="HTH_ASNC_2"/>
    <property type="match status" value="1"/>
</dbReference>
<evidence type="ECO:0000313" key="6">
    <source>
        <dbReference type="Proteomes" id="UP001597295"/>
    </source>
</evidence>
<dbReference type="Gene3D" id="3.30.70.920">
    <property type="match status" value="1"/>
</dbReference>
<comment type="caution">
    <text evidence="5">The sequence shown here is derived from an EMBL/GenBank/DDBJ whole genome shotgun (WGS) entry which is preliminary data.</text>
</comment>
<dbReference type="InterPro" id="IPR000485">
    <property type="entry name" value="AsnC-type_HTH_dom"/>
</dbReference>
<reference evidence="6" key="1">
    <citation type="journal article" date="2019" name="Int. J. Syst. Evol. Microbiol.">
        <title>The Global Catalogue of Microorganisms (GCM) 10K type strain sequencing project: providing services to taxonomists for standard genome sequencing and annotation.</title>
        <authorList>
            <consortium name="The Broad Institute Genomics Platform"/>
            <consortium name="The Broad Institute Genome Sequencing Center for Infectious Disease"/>
            <person name="Wu L."/>
            <person name="Ma J."/>
        </authorList>
    </citation>
    <scope>NUCLEOTIDE SEQUENCE [LARGE SCALE GENOMIC DNA]</scope>
    <source>
        <strain evidence="6">CGMCC 1.19062</strain>
    </source>
</reference>
<dbReference type="InterPro" id="IPR036390">
    <property type="entry name" value="WH_DNA-bd_sf"/>
</dbReference>
<feature type="domain" description="HTH asnC-type" evidence="4">
    <location>
        <begin position="6"/>
        <end position="67"/>
    </location>
</feature>
<sequence>MRRVKLDRIDRKILRDLQADGRMTNVDLAERVGISAPPCLRRVRALEKAGFIRGYHADVNPDTLGYGVTVFAQVGLASQSDSDLRAFEEQVAEWPEVRECNLLTGDIDYLLKVVSRDWEDYQKFLTGRLTAAKNVSHVRSALVMRTTKDLPGVPIPMEDIDEDDED</sequence>
<dbReference type="InterPro" id="IPR019887">
    <property type="entry name" value="Tscrpt_reg_AsnC/Lrp_C"/>
</dbReference>
<name>A0ABW5E076_9PROT</name>
<evidence type="ECO:0000259" key="4">
    <source>
        <dbReference type="PROSITE" id="PS50956"/>
    </source>
</evidence>
<dbReference type="Pfam" id="PF01037">
    <property type="entry name" value="AsnC_trans_reg"/>
    <property type="match status" value="1"/>
</dbReference>
<dbReference type="PROSITE" id="PS00519">
    <property type="entry name" value="HTH_ASNC_1"/>
    <property type="match status" value="1"/>
</dbReference>
<evidence type="ECO:0000256" key="1">
    <source>
        <dbReference type="ARBA" id="ARBA00023015"/>
    </source>
</evidence>
<keyword evidence="2" id="KW-0238">DNA-binding</keyword>
<keyword evidence="1" id="KW-0805">Transcription regulation</keyword>
<proteinExistence type="predicted"/>
<dbReference type="Pfam" id="PF13412">
    <property type="entry name" value="HTH_24"/>
    <property type="match status" value="1"/>
</dbReference>
<evidence type="ECO:0000313" key="5">
    <source>
        <dbReference type="EMBL" id="MFD2264850.1"/>
    </source>
</evidence>
<evidence type="ECO:0000256" key="3">
    <source>
        <dbReference type="ARBA" id="ARBA00023163"/>
    </source>
</evidence>
<dbReference type="Gene3D" id="1.10.10.10">
    <property type="entry name" value="Winged helix-like DNA-binding domain superfamily/Winged helix DNA-binding domain"/>
    <property type="match status" value="1"/>
</dbReference>
<organism evidence="5 6">
    <name type="scientific">Lacibacterium aquatile</name>
    <dbReference type="NCBI Taxonomy" id="1168082"/>
    <lineage>
        <taxon>Bacteria</taxon>
        <taxon>Pseudomonadati</taxon>
        <taxon>Pseudomonadota</taxon>
        <taxon>Alphaproteobacteria</taxon>
        <taxon>Rhodospirillales</taxon>
        <taxon>Rhodospirillaceae</taxon>
    </lineage>
</organism>
<dbReference type="InterPro" id="IPR019888">
    <property type="entry name" value="Tscrpt_reg_AsnC-like"/>
</dbReference>
<evidence type="ECO:0000256" key="2">
    <source>
        <dbReference type="ARBA" id="ARBA00023125"/>
    </source>
</evidence>
<dbReference type="RefSeq" id="WP_379877985.1">
    <property type="nucleotide sequence ID" value="NZ_JBHUIP010000014.1"/>
</dbReference>
<dbReference type="PANTHER" id="PTHR30154:SF34">
    <property type="entry name" value="TRANSCRIPTIONAL REGULATOR AZLB"/>
    <property type="match status" value="1"/>
</dbReference>
<dbReference type="EMBL" id="JBHUIP010000014">
    <property type="protein sequence ID" value="MFD2264850.1"/>
    <property type="molecule type" value="Genomic_DNA"/>
</dbReference>
<dbReference type="SUPFAM" id="SSF54909">
    <property type="entry name" value="Dimeric alpha+beta barrel"/>
    <property type="match status" value="1"/>
</dbReference>
<dbReference type="SUPFAM" id="SSF46785">
    <property type="entry name" value="Winged helix' DNA-binding domain"/>
    <property type="match status" value="1"/>
</dbReference>
<dbReference type="InterPro" id="IPR019885">
    <property type="entry name" value="Tscrpt_reg_HTH_AsnC-type_CS"/>
</dbReference>
<keyword evidence="3" id="KW-0804">Transcription</keyword>